<keyword evidence="2" id="KW-1185">Reference proteome</keyword>
<evidence type="ECO:0000313" key="2">
    <source>
        <dbReference type="Proteomes" id="UP000187172"/>
    </source>
</evidence>
<dbReference type="EMBL" id="MRTP01000008">
    <property type="protein sequence ID" value="OMF51874.1"/>
    <property type="molecule type" value="Genomic_DNA"/>
</dbReference>
<sequence length="70" mass="7729">MPKDKQDLTESDLPKLAQPAVRALRNAGITRLEEVAKLTESELKQLHGIGPTAVEQLRRAMADMGLDFSK</sequence>
<proteinExistence type="predicted"/>
<accession>A0A1R1EJ73</accession>
<reference evidence="1 2" key="1">
    <citation type="submission" date="2016-11" db="EMBL/GenBank/DDBJ databases">
        <title>Paenibacillus species isolates.</title>
        <authorList>
            <person name="Beno S.M."/>
        </authorList>
    </citation>
    <scope>NUCLEOTIDE SEQUENCE [LARGE SCALE GENOMIC DNA]</scope>
    <source>
        <strain evidence="1 2">FSL R5-0378</strain>
    </source>
</reference>
<gene>
    <name evidence="1" type="ORF">BK138_23830</name>
</gene>
<dbReference type="AlphaFoldDB" id="A0A1R1EJ73"/>
<organism evidence="1 2">
    <name type="scientific">Paenibacillus rhizosphaerae</name>
    <dbReference type="NCBI Taxonomy" id="297318"/>
    <lineage>
        <taxon>Bacteria</taxon>
        <taxon>Bacillati</taxon>
        <taxon>Bacillota</taxon>
        <taxon>Bacilli</taxon>
        <taxon>Bacillales</taxon>
        <taxon>Paenibacillaceae</taxon>
        <taxon>Paenibacillus</taxon>
    </lineage>
</organism>
<comment type="caution">
    <text evidence="1">The sequence shown here is derived from an EMBL/GenBank/DDBJ whole genome shotgun (WGS) entry which is preliminary data.</text>
</comment>
<dbReference type="SUPFAM" id="SSF47789">
    <property type="entry name" value="C-terminal domain of RNA polymerase alpha subunit"/>
    <property type="match status" value="1"/>
</dbReference>
<evidence type="ECO:0000313" key="1">
    <source>
        <dbReference type="EMBL" id="OMF51874.1"/>
    </source>
</evidence>
<dbReference type="Gene3D" id="1.10.150.20">
    <property type="entry name" value="5' to 3' exonuclease, C-terminal subdomain"/>
    <property type="match status" value="1"/>
</dbReference>
<dbReference type="Proteomes" id="UP000187172">
    <property type="component" value="Unassembled WGS sequence"/>
</dbReference>
<dbReference type="GO" id="GO:0003677">
    <property type="term" value="F:DNA binding"/>
    <property type="evidence" value="ECO:0007669"/>
    <property type="project" value="UniProtKB-KW"/>
</dbReference>
<dbReference type="STRING" id="297318.BK138_23830"/>
<dbReference type="RefSeq" id="WP_076173300.1">
    <property type="nucleotide sequence ID" value="NZ_MRTP01000008.1"/>
</dbReference>
<keyword evidence="1" id="KW-0238">DNA-binding</keyword>
<protein>
    <submittedName>
        <fullName evidence="1">DNA-binding protein</fullName>
    </submittedName>
</protein>
<name>A0A1R1EJ73_9BACL</name>